<dbReference type="KEGG" id="tml:GSTUM_00007582001"/>
<accession>D5GGX3</accession>
<sequence length="244" mass="27194">MVGYGRWLVIILAPRNKCPETDSITIIILPRGFLTCYTNRDPGFLPITYCHVPFHQASLSPQYYPPSPPEAQVLMRRMEEMEEKWKKKGKNKVPGNKCREFPWDGADHLVACTPPLADHSHGSWPYVGEENTKEYFAATGKEMGNHCSCSESIREMRTEIGELRKDIAKLTRDRAVPKAQVGGGRTTARSGGGGGGSGGVYGQATVATRRRWPVGRYGSSEESKAAEEFVARARRSRNYGRDRS</sequence>
<evidence type="ECO:0000313" key="2">
    <source>
        <dbReference type="EMBL" id="CAZ83766.1"/>
    </source>
</evidence>
<feature type="compositionally biased region" description="Basic and acidic residues" evidence="1">
    <location>
        <begin position="219"/>
        <end position="231"/>
    </location>
</feature>
<protein>
    <submittedName>
        <fullName evidence="2">(Perigord truffle) hypothetical protein</fullName>
    </submittedName>
</protein>
<reference evidence="2 3" key="1">
    <citation type="journal article" date="2010" name="Nature">
        <title>Perigord black truffle genome uncovers evolutionary origins and mechanisms of symbiosis.</title>
        <authorList>
            <person name="Martin F."/>
            <person name="Kohler A."/>
            <person name="Murat C."/>
            <person name="Balestrini R."/>
            <person name="Coutinho P.M."/>
            <person name="Jaillon O."/>
            <person name="Montanini B."/>
            <person name="Morin E."/>
            <person name="Noel B."/>
            <person name="Percudani R."/>
            <person name="Porcel B."/>
            <person name="Rubini A."/>
            <person name="Amicucci A."/>
            <person name="Amselem J."/>
            <person name="Anthouard V."/>
            <person name="Arcioni S."/>
            <person name="Artiguenave F."/>
            <person name="Aury J.M."/>
            <person name="Ballario P."/>
            <person name="Bolchi A."/>
            <person name="Brenna A."/>
            <person name="Brun A."/>
            <person name="Buee M."/>
            <person name="Cantarel B."/>
            <person name="Chevalier G."/>
            <person name="Couloux A."/>
            <person name="Da Silva C."/>
            <person name="Denoeud F."/>
            <person name="Duplessis S."/>
            <person name="Ghignone S."/>
            <person name="Hilselberger B."/>
            <person name="Iotti M."/>
            <person name="Marcais B."/>
            <person name="Mello A."/>
            <person name="Miranda M."/>
            <person name="Pacioni G."/>
            <person name="Quesneville H."/>
            <person name="Riccioni C."/>
            <person name="Ruotolo R."/>
            <person name="Splivallo R."/>
            <person name="Stocchi V."/>
            <person name="Tisserant E."/>
            <person name="Viscomi A.R."/>
            <person name="Zambonelli A."/>
            <person name="Zampieri E."/>
            <person name="Henrissat B."/>
            <person name="Lebrun M.H."/>
            <person name="Paolocci F."/>
            <person name="Bonfante P."/>
            <person name="Ottonello S."/>
            <person name="Wincker P."/>
        </authorList>
    </citation>
    <scope>NUCLEOTIDE SEQUENCE [LARGE SCALE GENOMIC DNA]</scope>
    <source>
        <strain evidence="2 3">Mel28</strain>
    </source>
</reference>
<dbReference type="HOGENOM" id="CLU_1138711_0_0_1"/>
<name>D5GGX3_TUBMM</name>
<evidence type="ECO:0000256" key="1">
    <source>
        <dbReference type="SAM" id="MobiDB-lite"/>
    </source>
</evidence>
<evidence type="ECO:0000313" key="3">
    <source>
        <dbReference type="Proteomes" id="UP000006911"/>
    </source>
</evidence>
<feature type="region of interest" description="Disordered" evidence="1">
    <location>
        <begin position="174"/>
        <end position="244"/>
    </location>
</feature>
<dbReference type="InParanoid" id="D5GGX3"/>
<gene>
    <name evidence="2" type="ORF">GSTUM_00007582001</name>
</gene>
<keyword evidence="3" id="KW-1185">Reference proteome</keyword>
<feature type="compositionally biased region" description="Gly residues" evidence="1">
    <location>
        <begin position="181"/>
        <end position="201"/>
    </location>
</feature>
<proteinExistence type="predicted"/>
<dbReference type="Proteomes" id="UP000006911">
    <property type="component" value="Unassembled WGS sequence"/>
</dbReference>
<dbReference type="RefSeq" id="XP_002839575.1">
    <property type="nucleotide sequence ID" value="XM_002839529.1"/>
</dbReference>
<dbReference type="AlphaFoldDB" id="D5GGX3"/>
<organism evidence="2 3">
    <name type="scientific">Tuber melanosporum (strain Mel28)</name>
    <name type="common">Perigord black truffle</name>
    <dbReference type="NCBI Taxonomy" id="656061"/>
    <lineage>
        <taxon>Eukaryota</taxon>
        <taxon>Fungi</taxon>
        <taxon>Dikarya</taxon>
        <taxon>Ascomycota</taxon>
        <taxon>Pezizomycotina</taxon>
        <taxon>Pezizomycetes</taxon>
        <taxon>Pezizales</taxon>
        <taxon>Tuberaceae</taxon>
        <taxon>Tuber</taxon>
    </lineage>
</organism>
<dbReference type="GeneID" id="9181737"/>
<dbReference type="EMBL" id="FN430286">
    <property type="protein sequence ID" value="CAZ83766.1"/>
    <property type="molecule type" value="Genomic_DNA"/>
</dbReference>